<keyword evidence="3" id="KW-1185">Reference proteome</keyword>
<gene>
    <name evidence="2" type="ORF">MDA_GLEAN10009254</name>
</gene>
<proteinExistence type="predicted"/>
<feature type="compositionally biased region" description="Basic and acidic residues" evidence="1">
    <location>
        <begin position="72"/>
        <end position="90"/>
    </location>
</feature>
<reference evidence="3" key="1">
    <citation type="journal article" date="2013" name="Science">
        <title>Comparative analysis of bat genomes provides insight into the evolution of flight and immunity.</title>
        <authorList>
            <person name="Zhang G."/>
            <person name="Cowled C."/>
            <person name="Shi Z."/>
            <person name="Huang Z."/>
            <person name="Bishop-Lilly K.A."/>
            <person name="Fang X."/>
            <person name="Wynne J.W."/>
            <person name="Xiong Z."/>
            <person name="Baker M.L."/>
            <person name="Zhao W."/>
            <person name="Tachedjian M."/>
            <person name="Zhu Y."/>
            <person name="Zhou P."/>
            <person name="Jiang X."/>
            <person name="Ng J."/>
            <person name="Yang L."/>
            <person name="Wu L."/>
            <person name="Xiao J."/>
            <person name="Feng Y."/>
            <person name="Chen Y."/>
            <person name="Sun X."/>
            <person name="Zhang Y."/>
            <person name="Marsh G.A."/>
            <person name="Crameri G."/>
            <person name="Broder C.C."/>
            <person name="Frey K.G."/>
            <person name="Wang L.F."/>
            <person name="Wang J."/>
        </authorList>
    </citation>
    <scope>NUCLEOTIDE SEQUENCE [LARGE SCALE GENOMIC DNA]</scope>
</reference>
<evidence type="ECO:0000313" key="3">
    <source>
        <dbReference type="Proteomes" id="UP000010556"/>
    </source>
</evidence>
<dbReference type="EMBL" id="KB112774">
    <property type="protein sequence ID" value="ELK24658.1"/>
    <property type="molecule type" value="Genomic_DNA"/>
</dbReference>
<name>L5LG94_MYODS</name>
<evidence type="ECO:0000313" key="2">
    <source>
        <dbReference type="EMBL" id="ELK24658.1"/>
    </source>
</evidence>
<feature type="region of interest" description="Disordered" evidence="1">
    <location>
        <begin position="29"/>
        <end position="102"/>
    </location>
</feature>
<feature type="compositionally biased region" description="Pro residues" evidence="1">
    <location>
        <begin position="51"/>
        <end position="63"/>
    </location>
</feature>
<feature type="compositionally biased region" description="Low complexity" evidence="1">
    <location>
        <begin position="29"/>
        <end position="40"/>
    </location>
</feature>
<evidence type="ECO:0000256" key="1">
    <source>
        <dbReference type="SAM" id="MobiDB-lite"/>
    </source>
</evidence>
<organism evidence="2 3">
    <name type="scientific">Myotis davidii</name>
    <name type="common">David's myotis</name>
    <dbReference type="NCBI Taxonomy" id="225400"/>
    <lineage>
        <taxon>Eukaryota</taxon>
        <taxon>Metazoa</taxon>
        <taxon>Chordata</taxon>
        <taxon>Craniata</taxon>
        <taxon>Vertebrata</taxon>
        <taxon>Euteleostomi</taxon>
        <taxon>Mammalia</taxon>
        <taxon>Eutheria</taxon>
        <taxon>Laurasiatheria</taxon>
        <taxon>Chiroptera</taxon>
        <taxon>Yangochiroptera</taxon>
        <taxon>Vespertilionidae</taxon>
        <taxon>Myotis</taxon>
    </lineage>
</organism>
<dbReference type="AlphaFoldDB" id="L5LG94"/>
<dbReference type="Proteomes" id="UP000010556">
    <property type="component" value="Unassembled WGS sequence"/>
</dbReference>
<protein>
    <submittedName>
        <fullName evidence="2">Uncharacterized protein</fullName>
    </submittedName>
</protein>
<accession>L5LG94</accession>
<sequence length="102" mass="11088">MRVWVSWPSPGERKRLRPVLGVSTIFLPLPASSLSSHPGPQLHAHPERPCHPPSIPPPPPPAFAPSSSSHCGHCEAMDKLTEAPDRRQEEAVPLPNPDSEQS</sequence>